<dbReference type="PANTHER" id="PTHR45128:SF2">
    <property type="entry name" value="METHYLTRANSFERASE DOMAIN-CONTAINING PROTEIN"/>
    <property type="match status" value="1"/>
</dbReference>
<keyword evidence="2" id="KW-0808">Transferase</keyword>
<accession>A0A1H7HMF0</accession>
<protein>
    <submittedName>
        <fullName evidence="2">Predicted methyltransferase</fullName>
    </submittedName>
</protein>
<dbReference type="Proteomes" id="UP000198521">
    <property type="component" value="Unassembled WGS sequence"/>
</dbReference>
<dbReference type="STRING" id="1038014.SAMN04487910_0702"/>
<dbReference type="SUPFAM" id="SSF53335">
    <property type="entry name" value="S-adenosyl-L-methionine-dependent methyltransferases"/>
    <property type="match status" value="1"/>
</dbReference>
<dbReference type="AlphaFoldDB" id="A0A1H7HMF0"/>
<dbReference type="OrthoDB" id="9784101at2"/>
<organism evidence="2 3">
    <name type="scientific">Aquimarina amphilecti</name>
    <dbReference type="NCBI Taxonomy" id="1038014"/>
    <lineage>
        <taxon>Bacteria</taxon>
        <taxon>Pseudomonadati</taxon>
        <taxon>Bacteroidota</taxon>
        <taxon>Flavobacteriia</taxon>
        <taxon>Flavobacteriales</taxon>
        <taxon>Flavobacteriaceae</taxon>
        <taxon>Aquimarina</taxon>
    </lineage>
</organism>
<keyword evidence="2" id="KW-0489">Methyltransferase</keyword>
<reference evidence="2 3" key="1">
    <citation type="submission" date="2016-10" db="EMBL/GenBank/DDBJ databases">
        <authorList>
            <person name="de Groot N.N."/>
        </authorList>
    </citation>
    <scope>NUCLEOTIDE SEQUENCE [LARGE SCALE GENOMIC DNA]</scope>
    <source>
        <strain evidence="2 3">DSM 25232</strain>
    </source>
</reference>
<dbReference type="GO" id="GO:0032259">
    <property type="term" value="P:methylation"/>
    <property type="evidence" value="ECO:0007669"/>
    <property type="project" value="UniProtKB-KW"/>
</dbReference>
<proteinExistence type="predicted"/>
<feature type="domain" description="Methyltransferase" evidence="1">
    <location>
        <begin position="47"/>
        <end position="174"/>
    </location>
</feature>
<keyword evidence="3" id="KW-1185">Reference proteome</keyword>
<name>A0A1H7HMF0_AQUAM</name>
<dbReference type="PANTHER" id="PTHR45128">
    <property type="entry name" value="METHYLTRANSFERASE TYPE 11"/>
    <property type="match status" value="1"/>
</dbReference>
<dbReference type="CDD" id="cd02440">
    <property type="entry name" value="AdoMet_MTases"/>
    <property type="match status" value="1"/>
</dbReference>
<dbReference type="InterPro" id="IPR053173">
    <property type="entry name" value="SAM-binding_MTase"/>
</dbReference>
<evidence type="ECO:0000313" key="2">
    <source>
        <dbReference type="EMBL" id="SEK51451.1"/>
    </source>
</evidence>
<evidence type="ECO:0000313" key="3">
    <source>
        <dbReference type="Proteomes" id="UP000198521"/>
    </source>
</evidence>
<gene>
    <name evidence="2" type="ORF">SAMN04487910_0702</name>
</gene>
<dbReference type="Gene3D" id="3.40.50.150">
    <property type="entry name" value="Vaccinia Virus protein VP39"/>
    <property type="match status" value="1"/>
</dbReference>
<dbReference type="RefSeq" id="WP_091405635.1">
    <property type="nucleotide sequence ID" value="NZ_FOAB01000001.1"/>
</dbReference>
<evidence type="ECO:0000259" key="1">
    <source>
        <dbReference type="Pfam" id="PF13847"/>
    </source>
</evidence>
<dbReference type="GO" id="GO:0008168">
    <property type="term" value="F:methyltransferase activity"/>
    <property type="evidence" value="ECO:0007669"/>
    <property type="project" value="UniProtKB-KW"/>
</dbReference>
<dbReference type="EMBL" id="FOAB01000001">
    <property type="protein sequence ID" value="SEK51451.1"/>
    <property type="molecule type" value="Genomic_DNA"/>
</dbReference>
<sequence>MKDYNSISLLLILLGSHLIQAQYKEYDWEERDTWMKVSEIFKISEIKSGSIVADIDCHEGYLSVHMAKAVGNSGKVYAVDVRKDRLEKLDAHIKDRSLTNVITTLGDYDNPKLPLDSLDVVVILDTYHEMEDYIKILTHVKEALKSGGNIVLIEKFKEHMLNKPRKDQTEAHTIAMHYVKDELINAGFIIKTEIKDFGRWKKEKNKRIWILVGEK</sequence>
<dbReference type="InterPro" id="IPR025714">
    <property type="entry name" value="Methyltranfer_dom"/>
</dbReference>
<dbReference type="InterPro" id="IPR029063">
    <property type="entry name" value="SAM-dependent_MTases_sf"/>
</dbReference>
<dbReference type="Pfam" id="PF13847">
    <property type="entry name" value="Methyltransf_31"/>
    <property type="match status" value="1"/>
</dbReference>